<dbReference type="OrthoDB" id="974738at2"/>
<proteinExistence type="predicted"/>
<keyword evidence="1" id="KW-0732">Signal</keyword>
<dbReference type="InterPro" id="IPR023614">
    <property type="entry name" value="Porin_dom_sf"/>
</dbReference>
<dbReference type="AlphaFoldDB" id="A0A1H5Y2E7"/>
<name>A0A1H5Y2E7_9RHOB</name>
<dbReference type="SUPFAM" id="SSF56935">
    <property type="entry name" value="Porins"/>
    <property type="match status" value="1"/>
</dbReference>
<dbReference type="InterPro" id="IPR033900">
    <property type="entry name" value="Gram_neg_porin_domain"/>
</dbReference>
<evidence type="ECO:0000256" key="1">
    <source>
        <dbReference type="SAM" id="SignalP"/>
    </source>
</evidence>
<evidence type="ECO:0000313" key="3">
    <source>
        <dbReference type="EMBL" id="SEG18229.1"/>
    </source>
</evidence>
<dbReference type="GO" id="GO:0015288">
    <property type="term" value="F:porin activity"/>
    <property type="evidence" value="ECO:0007669"/>
    <property type="project" value="InterPro"/>
</dbReference>
<keyword evidence="4" id="KW-1185">Reference proteome</keyword>
<feature type="signal peptide" evidence="1">
    <location>
        <begin position="1"/>
        <end position="24"/>
    </location>
</feature>
<dbReference type="Gene3D" id="2.40.160.10">
    <property type="entry name" value="Porin"/>
    <property type="match status" value="1"/>
</dbReference>
<dbReference type="EMBL" id="FNVD01000014">
    <property type="protein sequence ID" value="SEG18229.1"/>
    <property type="molecule type" value="Genomic_DNA"/>
</dbReference>
<evidence type="ECO:0000259" key="2">
    <source>
        <dbReference type="Pfam" id="PF13609"/>
    </source>
</evidence>
<dbReference type="Pfam" id="PF13609">
    <property type="entry name" value="Porin_4"/>
    <property type="match status" value="1"/>
</dbReference>
<reference evidence="3 4" key="1">
    <citation type="submission" date="2016-10" db="EMBL/GenBank/DDBJ databases">
        <authorList>
            <person name="de Groot N.N."/>
        </authorList>
    </citation>
    <scope>NUCLEOTIDE SEQUENCE [LARGE SCALE GENOMIC DNA]</scope>
    <source>
        <strain evidence="3 4">DSM 23413</strain>
    </source>
</reference>
<feature type="domain" description="Porin" evidence="2">
    <location>
        <begin position="11"/>
        <end position="347"/>
    </location>
</feature>
<feature type="chain" id="PRO_5009290072" evidence="1">
    <location>
        <begin position="25"/>
        <end position="369"/>
    </location>
</feature>
<organism evidence="3 4">
    <name type="scientific">Jhaorihella thermophila</name>
    <dbReference type="NCBI Taxonomy" id="488547"/>
    <lineage>
        <taxon>Bacteria</taxon>
        <taxon>Pseudomonadati</taxon>
        <taxon>Pseudomonadota</taxon>
        <taxon>Alphaproteobacteria</taxon>
        <taxon>Rhodobacterales</taxon>
        <taxon>Paracoccaceae</taxon>
        <taxon>Jhaorihella</taxon>
    </lineage>
</organism>
<sequence length="369" mass="39275">MKQKRLLPVVAATVATGLAVPAAAEMKYENGSGGSVVLYGQFNPAYQSVDDGVKSYSNLVDNTNSKSRVGLWLRQEMANGTLSFNFETALGLRASAGMTQGSKPDWINWNRKSLRKADFAWATDQYGKFSFGQGSMASDGIADIDLSGTSLAQYNGIGDTAGGYKFRTTAGAISTKTLGSAFPSFDGGRLGRVRYDTPSFSGFSVAVSYGEDILTVGSDKSVTDIAVRYSGEAGSFKLRGALAYAETDPGAAAKFHDTIGSFSALHDSGFNVTVALGDRSNSGNYAYGKLGYQADWFAAGKTALAVDYYDGDDMTVAGSQSKSWGIGAVQKFDRQNVEAYVAWRNYELSEPGTSYKDASSILAGARWKF</sequence>
<evidence type="ECO:0000313" key="4">
    <source>
        <dbReference type="Proteomes" id="UP000236742"/>
    </source>
</evidence>
<accession>A0A1H5Y2E7</accession>
<dbReference type="Proteomes" id="UP000236742">
    <property type="component" value="Unassembled WGS sequence"/>
</dbReference>
<dbReference type="GO" id="GO:0016020">
    <property type="term" value="C:membrane"/>
    <property type="evidence" value="ECO:0007669"/>
    <property type="project" value="InterPro"/>
</dbReference>
<dbReference type="RefSeq" id="WP_104008824.1">
    <property type="nucleotide sequence ID" value="NZ_FNVD01000014.1"/>
</dbReference>
<protein>
    <submittedName>
        <fullName evidence="3">Porin</fullName>
    </submittedName>
</protein>
<gene>
    <name evidence="3" type="ORF">SAMN05421751_11430</name>
</gene>